<dbReference type="AlphaFoldDB" id="A0A1I5C0B8"/>
<proteinExistence type="predicted"/>
<gene>
    <name evidence="2" type="ORF">SAMN04488695_105151</name>
</gene>
<feature type="transmembrane region" description="Helical" evidence="1">
    <location>
        <begin position="127"/>
        <end position="146"/>
    </location>
</feature>
<dbReference type="Proteomes" id="UP000181899">
    <property type="component" value="Unassembled WGS sequence"/>
</dbReference>
<sequence>MRKSTWSKRTKLSFVLILLAMPLVIYMGMNLADRKYYVVSVLLIGLSMFPFLYRFEKRKPQARELLILSVLSAMAVISRTVFIFVPFFKPMAAVVIITGISFGPEAGFLCGVLSSFVSNFIFGQGPWTPYQMFAFGMAGFLSGFFYRTGLLKRDRSSLAIHGAFTILLVVGPLLDLSALFTSVSSITWKNAGIFILSGVTVNTIHALATAVFLFLLSGPIFEKIDRMKLKYGLLEETNHEI</sequence>
<feature type="transmembrane region" description="Helical" evidence="1">
    <location>
        <begin position="158"/>
        <end position="180"/>
    </location>
</feature>
<dbReference type="Gene3D" id="1.10.1760.20">
    <property type="match status" value="1"/>
</dbReference>
<evidence type="ECO:0000313" key="2">
    <source>
        <dbReference type="EMBL" id="SFN80385.1"/>
    </source>
</evidence>
<feature type="transmembrane region" description="Helical" evidence="1">
    <location>
        <begin position="65"/>
        <end position="88"/>
    </location>
</feature>
<dbReference type="OrthoDB" id="5198189at2"/>
<evidence type="ECO:0000256" key="1">
    <source>
        <dbReference type="SAM" id="Phobius"/>
    </source>
</evidence>
<accession>A0A1I5C0B8</accession>
<keyword evidence="1" id="KW-0472">Membrane</keyword>
<protein>
    <submittedName>
        <fullName evidence="2">Energy-coupling factor transport system substrate-specific component</fullName>
    </submittedName>
</protein>
<keyword evidence="1" id="KW-1133">Transmembrane helix</keyword>
<keyword evidence="1" id="KW-0812">Transmembrane</keyword>
<dbReference type="Pfam" id="PF12822">
    <property type="entry name" value="ECF_trnsprt"/>
    <property type="match status" value="1"/>
</dbReference>
<evidence type="ECO:0000313" key="3">
    <source>
        <dbReference type="Proteomes" id="UP000181899"/>
    </source>
</evidence>
<feature type="transmembrane region" description="Helical" evidence="1">
    <location>
        <begin position="12"/>
        <end position="29"/>
    </location>
</feature>
<feature type="transmembrane region" description="Helical" evidence="1">
    <location>
        <begin position="35"/>
        <end position="53"/>
    </location>
</feature>
<keyword evidence="3" id="KW-1185">Reference proteome</keyword>
<dbReference type="EMBL" id="FOVK01000005">
    <property type="protein sequence ID" value="SFN80385.1"/>
    <property type="molecule type" value="Genomic_DNA"/>
</dbReference>
<name>A0A1I5C0B8_9CLOT</name>
<reference evidence="2 3" key="1">
    <citation type="submission" date="2016-10" db="EMBL/GenBank/DDBJ databases">
        <authorList>
            <person name="de Groot N.N."/>
        </authorList>
    </citation>
    <scope>NUCLEOTIDE SEQUENCE [LARGE SCALE GENOMIC DNA]</scope>
    <source>
        <strain evidence="2 3">ML2</strain>
    </source>
</reference>
<dbReference type="RefSeq" id="WP_074912103.1">
    <property type="nucleotide sequence ID" value="NZ_FOVK01000005.1"/>
</dbReference>
<organism evidence="2 3">
    <name type="scientific">Proteiniclasticum ruminis</name>
    <dbReference type="NCBI Taxonomy" id="398199"/>
    <lineage>
        <taxon>Bacteria</taxon>
        <taxon>Bacillati</taxon>
        <taxon>Bacillota</taxon>
        <taxon>Clostridia</taxon>
        <taxon>Eubacteriales</taxon>
        <taxon>Clostridiaceae</taxon>
        <taxon>Proteiniclasticum</taxon>
    </lineage>
</organism>
<dbReference type="InterPro" id="IPR024529">
    <property type="entry name" value="ECF_trnsprt_substrate-spec"/>
</dbReference>
<dbReference type="GO" id="GO:0022857">
    <property type="term" value="F:transmembrane transporter activity"/>
    <property type="evidence" value="ECO:0007669"/>
    <property type="project" value="InterPro"/>
</dbReference>
<feature type="transmembrane region" description="Helical" evidence="1">
    <location>
        <begin position="192"/>
        <end position="221"/>
    </location>
</feature>